<dbReference type="Proteomes" id="UP001597526">
    <property type="component" value="Unassembled WGS sequence"/>
</dbReference>
<keyword evidence="3" id="KW-1185">Reference proteome</keyword>
<protein>
    <submittedName>
        <fullName evidence="2">Uncharacterized protein</fullName>
    </submittedName>
</protein>
<evidence type="ECO:0000256" key="1">
    <source>
        <dbReference type="SAM" id="Phobius"/>
    </source>
</evidence>
<evidence type="ECO:0000313" key="3">
    <source>
        <dbReference type="Proteomes" id="UP001597526"/>
    </source>
</evidence>
<comment type="caution">
    <text evidence="2">The sequence shown here is derived from an EMBL/GenBank/DDBJ whole genome shotgun (WGS) entry which is preliminary data.</text>
</comment>
<reference evidence="3" key="1">
    <citation type="journal article" date="2019" name="Int. J. Syst. Evol. Microbiol.">
        <title>The Global Catalogue of Microorganisms (GCM) 10K type strain sequencing project: providing services to taxonomists for standard genome sequencing and annotation.</title>
        <authorList>
            <consortium name="The Broad Institute Genomics Platform"/>
            <consortium name="The Broad Institute Genome Sequencing Center for Infectious Disease"/>
            <person name="Wu L."/>
            <person name="Ma J."/>
        </authorList>
    </citation>
    <scope>NUCLEOTIDE SEQUENCE [LARGE SCALE GENOMIC DNA]</scope>
    <source>
        <strain evidence="3">KCTC 52368</strain>
    </source>
</reference>
<dbReference type="RefSeq" id="WP_377768238.1">
    <property type="nucleotide sequence ID" value="NZ_JBHULB010000082.1"/>
</dbReference>
<organism evidence="2 3">
    <name type="scientific">Croceitalea marina</name>
    <dbReference type="NCBI Taxonomy" id="1775166"/>
    <lineage>
        <taxon>Bacteria</taxon>
        <taxon>Pseudomonadati</taxon>
        <taxon>Bacteroidota</taxon>
        <taxon>Flavobacteriia</taxon>
        <taxon>Flavobacteriales</taxon>
        <taxon>Flavobacteriaceae</taxon>
        <taxon>Croceitalea</taxon>
    </lineage>
</organism>
<feature type="transmembrane region" description="Helical" evidence="1">
    <location>
        <begin position="86"/>
        <end position="108"/>
    </location>
</feature>
<keyword evidence="1" id="KW-1133">Transmembrane helix</keyword>
<gene>
    <name evidence="2" type="ORF">ACFSQJ_17740</name>
</gene>
<proteinExistence type="predicted"/>
<keyword evidence="1" id="KW-0812">Transmembrane</keyword>
<feature type="transmembrane region" description="Helical" evidence="1">
    <location>
        <begin position="44"/>
        <end position="66"/>
    </location>
</feature>
<feature type="transmembrane region" description="Helical" evidence="1">
    <location>
        <begin position="6"/>
        <end position="32"/>
    </location>
</feature>
<evidence type="ECO:0000313" key="2">
    <source>
        <dbReference type="EMBL" id="MFD2588773.1"/>
    </source>
</evidence>
<keyword evidence="1" id="KW-0472">Membrane</keyword>
<name>A0ABW5N3G1_9FLAO</name>
<sequence>MKTVKIIHLVLISILLFTFWAAFALLVVNPIYKADLPGYVLGELCIWEYIAMFVAILVSFLITKYWGYPEVKVIESQKKLVLNIKYIYFLLGYFFIACTIAIWQFWLFSQKF</sequence>
<accession>A0ABW5N3G1</accession>
<dbReference type="EMBL" id="JBHULB010000082">
    <property type="protein sequence ID" value="MFD2588773.1"/>
    <property type="molecule type" value="Genomic_DNA"/>
</dbReference>